<evidence type="ECO:0000313" key="2">
    <source>
        <dbReference type="EMBL" id="RED55220.1"/>
    </source>
</evidence>
<protein>
    <submittedName>
        <fullName evidence="2">Uncharacterized protein</fullName>
    </submittedName>
</protein>
<evidence type="ECO:0000256" key="1">
    <source>
        <dbReference type="SAM" id="Phobius"/>
    </source>
</evidence>
<dbReference type="Proteomes" id="UP000256977">
    <property type="component" value="Unassembled WGS sequence"/>
</dbReference>
<keyword evidence="1" id="KW-1133">Transmembrane helix</keyword>
<keyword evidence="3" id="KW-1185">Reference proteome</keyword>
<accession>A0A3D9I0Q0</accession>
<keyword evidence="1" id="KW-0812">Transmembrane</keyword>
<evidence type="ECO:0000313" key="3">
    <source>
        <dbReference type="Proteomes" id="UP000256977"/>
    </source>
</evidence>
<organism evidence="2 3">
    <name type="scientific">Cohnella phaseoli</name>
    <dbReference type="NCBI Taxonomy" id="456490"/>
    <lineage>
        <taxon>Bacteria</taxon>
        <taxon>Bacillati</taxon>
        <taxon>Bacillota</taxon>
        <taxon>Bacilli</taxon>
        <taxon>Bacillales</taxon>
        <taxon>Paenibacillaceae</taxon>
        <taxon>Cohnella</taxon>
    </lineage>
</organism>
<feature type="transmembrane region" description="Helical" evidence="1">
    <location>
        <begin position="72"/>
        <end position="92"/>
    </location>
</feature>
<gene>
    <name evidence="2" type="ORF">DFP98_14463</name>
</gene>
<reference evidence="2 3" key="1">
    <citation type="submission" date="2018-07" db="EMBL/GenBank/DDBJ databases">
        <title>Genomic Encyclopedia of Type Strains, Phase III (KMG-III): the genomes of soil and plant-associated and newly described type strains.</title>
        <authorList>
            <person name="Whitman W."/>
        </authorList>
    </citation>
    <scope>NUCLEOTIDE SEQUENCE [LARGE SCALE GENOMIC DNA]</scope>
    <source>
        <strain evidence="2 3">CECT 7287</strain>
    </source>
</reference>
<dbReference type="RefSeq" id="WP_116065283.1">
    <property type="nucleotide sequence ID" value="NZ_QRDZ01000044.1"/>
</dbReference>
<dbReference type="AlphaFoldDB" id="A0A3D9I0Q0"/>
<proteinExistence type="predicted"/>
<name>A0A3D9I0Q0_9BACL</name>
<comment type="caution">
    <text evidence="2">The sequence shown here is derived from an EMBL/GenBank/DDBJ whole genome shotgun (WGS) entry which is preliminary data.</text>
</comment>
<dbReference type="EMBL" id="QRDZ01000044">
    <property type="protein sequence ID" value="RED55220.1"/>
    <property type="molecule type" value="Genomic_DNA"/>
</dbReference>
<sequence length="110" mass="12084">MKEDQTSPLSAWERYVSAKKAAFGAENDEEALTLDQLEEAIAQAAASAGVPETGMPPRAEVHPVKRSQISKWFYLTLVVLFALLVAGLIWWGRQQQVYSSISMALGSTNE</sequence>
<dbReference type="OrthoDB" id="2680325at2"/>
<keyword evidence="1" id="KW-0472">Membrane</keyword>